<reference evidence="4" key="1">
    <citation type="journal article" date="2019" name="Int. J. Syst. Evol. Microbiol.">
        <title>The Global Catalogue of Microorganisms (GCM) 10K type strain sequencing project: providing services to taxonomists for standard genome sequencing and annotation.</title>
        <authorList>
            <consortium name="The Broad Institute Genomics Platform"/>
            <consortium name="The Broad Institute Genome Sequencing Center for Infectious Disease"/>
            <person name="Wu L."/>
            <person name="Ma J."/>
        </authorList>
    </citation>
    <scope>NUCLEOTIDE SEQUENCE [LARGE SCALE GENOMIC DNA]</scope>
    <source>
        <strain evidence="4">JCM 15900</strain>
    </source>
</reference>
<feature type="transmembrane region" description="Helical" evidence="1">
    <location>
        <begin position="467"/>
        <end position="488"/>
    </location>
</feature>
<feature type="transmembrane region" description="Helical" evidence="1">
    <location>
        <begin position="425"/>
        <end position="455"/>
    </location>
</feature>
<keyword evidence="1" id="KW-1133">Transmembrane helix</keyword>
<evidence type="ECO:0000259" key="2">
    <source>
        <dbReference type="Pfam" id="PF01970"/>
    </source>
</evidence>
<feature type="transmembrane region" description="Helical" evidence="1">
    <location>
        <begin position="190"/>
        <end position="208"/>
    </location>
</feature>
<feature type="transmembrane region" description="Helical" evidence="1">
    <location>
        <begin position="40"/>
        <end position="63"/>
    </location>
</feature>
<protein>
    <recommendedName>
        <fullName evidence="2">DUF112 domain-containing protein</fullName>
    </recommendedName>
</protein>
<keyword evidence="1" id="KW-0812">Transmembrane</keyword>
<accession>A0ABP5IAV1</accession>
<dbReference type="EMBL" id="BAAAPZ010000004">
    <property type="protein sequence ID" value="GAA2094704.1"/>
    <property type="molecule type" value="Genomic_DNA"/>
</dbReference>
<proteinExistence type="predicted"/>
<feature type="transmembrane region" description="Helical" evidence="1">
    <location>
        <begin position="108"/>
        <end position="129"/>
    </location>
</feature>
<gene>
    <name evidence="3" type="ORF">GCM10009823_13860</name>
</gene>
<sequence length="489" mass="50301">MEALLMDLPIAVLMGVIGAVVFTLIGVVSGTDETATIAPLTLVVILIGVPPAGVFTFFLAAAISKHMTHAIPTMLLGIPGDTLAVPILEDATRMRQLGLPHLALRKAVSGAVISAFIAIPAAVLFAWILSPFGDLITAFAPWIFLVAAAGIAYSSQAKLGGIVALVPFVVFILGLQAWTGTFEVSLSISYFLGIAIGPMIFDLVTVLVPQNRAGMRRNAPSKVFLAPEVRPAVVRGSRRAGGAGAGGAAASGAAKGSAKAAGRTFPNPFKVLDRTQVTATAATSVVSSATFVFSPVAVTVLMGEIVGARIKQGYQRLTSVITAKNGTTESTYIAETLIPLIAFGLPLSPVAAGPAAPLFNAPPVFETNPDAGIINNISTFMSTPQFLVYGLLAAVCATVIAYPFAMRYAHAAARFVVTKVSHEAIIAAFVGLVVVVSLWEGGLMGLLVVTAVGLVGGTLIRTVKVHAGVLFMGYYVAVLSVPGILAAVG</sequence>
<keyword evidence="4" id="KW-1185">Reference proteome</keyword>
<feature type="transmembrane region" description="Helical" evidence="1">
    <location>
        <begin position="6"/>
        <end position="28"/>
    </location>
</feature>
<dbReference type="InterPro" id="IPR002823">
    <property type="entry name" value="DUF112_TM"/>
</dbReference>
<evidence type="ECO:0000256" key="1">
    <source>
        <dbReference type="SAM" id="Phobius"/>
    </source>
</evidence>
<feature type="domain" description="DUF112" evidence="2">
    <location>
        <begin position="13"/>
        <end position="460"/>
    </location>
</feature>
<dbReference type="Proteomes" id="UP001500984">
    <property type="component" value="Unassembled WGS sequence"/>
</dbReference>
<keyword evidence="1" id="KW-0472">Membrane</keyword>
<feature type="transmembrane region" description="Helical" evidence="1">
    <location>
        <begin position="69"/>
        <end position="88"/>
    </location>
</feature>
<organism evidence="3 4">
    <name type="scientific">Brevibacterium salitolerans</name>
    <dbReference type="NCBI Taxonomy" id="1403566"/>
    <lineage>
        <taxon>Bacteria</taxon>
        <taxon>Bacillati</taxon>
        <taxon>Actinomycetota</taxon>
        <taxon>Actinomycetes</taxon>
        <taxon>Micrococcales</taxon>
        <taxon>Brevibacteriaceae</taxon>
        <taxon>Brevibacterium</taxon>
    </lineage>
</organism>
<evidence type="ECO:0000313" key="3">
    <source>
        <dbReference type="EMBL" id="GAA2094704.1"/>
    </source>
</evidence>
<feature type="transmembrane region" description="Helical" evidence="1">
    <location>
        <begin position="159"/>
        <end position="178"/>
    </location>
</feature>
<comment type="caution">
    <text evidence="3">The sequence shown here is derived from an EMBL/GenBank/DDBJ whole genome shotgun (WGS) entry which is preliminary data.</text>
</comment>
<name>A0ABP5IAV1_9MICO</name>
<feature type="transmembrane region" description="Helical" evidence="1">
    <location>
        <begin position="135"/>
        <end position="152"/>
    </location>
</feature>
<dbReference type="RefSeq" id="WP_344336528.1">
    <property type="nucleotide sequence ID" value="NZ_BAAAPZ010000004.1"/>
</dbReference>
<dbReference type="Pfam" id="PF01970">
    <property type="entry name" value="TctA"/>
    <property type="match status" value="1"/>
</dbReference>
<feature type="transmembrane region" description="Helical" evidence="1">
    <location>
        <begin position="386"/>
        <end position="405"/>
    </location>
</feature>
<evidence type="ECO:0000313" key="4">
    <source>
        <dbReference type="Proteomes" id="UP001500984"/>
    </source>
</evidence>